<dbReference type="PANTHER" id="PTHR43586">
    <property type="entry name" value="CYSTEINE DESULFURASE"/>
    <property type="match status" value="1"/>
</dbReference>
<dbReference type="PATRIC" id="fig|476652.3.peg.3315"/>
<dbReference type="Gene3D" id="3.40.640.10">
    <property type="entry name" value="Type I PLP-dependent aspartate aminotransferase-like (Major domain)"/>
    <property type="match status" value="1"/>
</dbReference>
<keyword evidence="4" id="KW-0663">Pyridoxal phosphate</keyword>
<accession>A0A0J1FNA2</accession>
<dbReference type="InterPro" id="IPR015421">
    <property type="entry name" value="PyrdxlP-dep_Trfase_major"/>
</dbReference>
<dbReference type="STRING" id="476652.DEAC_c31500"/>
<dbReference type="GO" id="GO:0016829">
    <property type="term" value="F:lyase activity"/>
    <property type="evidence" value="ECO:0007669"/>
    <property type="project" value="UniProtKB-KW"/>
</dbReference>
<comment type="similarity">
    <text evidence="2">Belongs to the class-V pyridoxal-phosphate-dependent aminotransferase family. Csd subfamily.</text>
</comment>
<protein>
    <recommendedName>
        <fullName evidence="3">cysteine desulfurase</fullName>
        <ecNumber evidence="3">2.8.1.7</ecNumber>
    </recommendedName>
</protein>
<dbReference type="PIRSF" id="PIRSF005572">
    <property type="entry name" value="NifS"/>
    <property type="match status" value="1"/>
</dbReference>
<keyword evidence="7" id="KW-0456">Lyase</keyword>
<proteinExistence type="inferred from homology"/>
<comment type="caution">
    <text evidence="7">The sequence shown here is derived from an EMBL/GenBank/DDBJ whole genome shotgun (WGS) entry which is preliminary data.</text>
</comment>
<gene>
    <name evidence="7" type="primary">sufS</name>
    <name evidence="7" type="ORF">DEAC_c31500</name>
</gene>
<evidence type="ECO:0000256" key="4">
    <source>
        <dbReference type="ARBA" id="ARBA00022898"/>
    </source>
</evidence>
<dbReference type="InterPro" id="IPR015422">
    <property type="entry name" value="PyrdxlP-dep_Trfase_small"/>
</dbReference>
<dbReference type="GO" id="GO:0031071">
    <property type="term" value="F:cysteine desulfurase activity"/>
    <property type="evidence" value="ECO:0007669"/>
    <property type="project" value="UniProtKB-EC"/>
</dbReference>
<evidence type="ECO:0000256" key="5">
    <source>
        <dbReference type="ARBA" id="ARBA00050776"/>
    </source>
</evidence>
<organism evidence="7 8">
    <name type="scientific">Desulfosporosinus acididurans</name>
    <dbReference type="NCBI Taxonomy" id="476652"/>
    <lineage>
        <taxon>Bacteria</taxon>
        <taxon>Bacillati</taxon>
        <taxon>Bacillota</taxon>
        <taxon>Clostridia</taxon>
        <taxon>Eubacteriales</taxon>
        <taxon>Desulfitobacteriaceae</taxon>
        <taxon>Desulfosporosinus</taxon>
    </lineage>
</organism>
<dbReference type="InterPro" id="IPR016454">
    <property type="entry name" value="Cysteine_dSase"/>
</dbReference>
<dbReference type="PANTHER" id="PTHR43586:SF4">
    <property type="entry name" value="ISOPENICILLIN N EPIMERASE"/>
    <property type="match status" value="1"/>
</dbReference>
<evidence type="ECO:0000256" key="2">
    <source>
        <dbReference type="ARBA" id="ARBA00010447"/>
    </source>
</evidence>
<dbReference type="SUPFAM" id="SSF53383">
    <property type="entry name" value="PLP-dependent transferases"/>
    <property type="match status" value="1"/>
</dbReference>
<comment type="cofactor">
    <cofactor evidence="1">
        <name>pyridoxal 5'-phosphate</name>
        <dbReference type="ChEBI" id="CHEBI:597326"/>
    </cofactor>
</comment>
<evidence type="ECO:0000259" key="6">
    <source>
        <dbReference type="Pfam" id="PF00266"/>
    </source>
</evidence>
<reference evidence="7 8" key="1">
    <citation type="submission" date="2015-06" db="EMBL/GenBank/DDBJ databases">
        <title>Draft genome of the moderately acidophilic sulfate reducer Candidatus Desulfosporosinus acididurans strain M1.</title>
        <authorList>
            <person name="Poehlein A."/>
            <person name="Petzsch P."/>
            <person name="Johnson B.D."/>
            <person name="Schloemann M."/>
            <person name="Daniel R."/>
            <person name="Muehling M."/>
        </authorList>
    </citation>
    <scope>NUCLEOTIDE SEQUENCE [LARGE SCALE GENOMIC DNA]</scope>
    <source>
        <strain evidence="7 8">M1</strain>
    </source>
</reference>
<evidence type="ECO:0000256" key="1">
    <source>
        <dbReference type="ARBA" id="ARBA00001933"/>
    </source>
</evidence>
<dbReference type="AlphaFoldDB" id="A0A0J1FNA2"/>
<dbReference type="NCBIfam" id="TIGR01977">
    <property type="entry name" value="am_tr_V_EF2568"/>
    <property type="match status" value="1"/>
</dbReference>
<keyword evidence="8" id="KW-1185">Reference proteome</keyword>
<name>A0A0J1FNA2_9FIRM</name>
<keyword evidence="7" id="KW-0808">Transferase</keyword>
<dbReference type="EC" id="2.8.1.7" evidence="3"/>
<dbReference type="Proteomes" id="UP000036356">
    <property type="component" value="Unassembled WGS sequence"/>
</dbReference>
<evidence type="ECO:0000313" key="7">
    <source>
        <dbReference type="EMBL" id="KLU64822.1"/>
    </source>
</evidence>
<dbReference type="EMBL" id="LDZY01000011">
    <property type="protein sequence ID" value="KLU64822.1"/>
    <property type="molecule type" value="Genomic_DNA"/>
</dbReference>
<dbReference type="Gene3D" id="3.90.1150.10">
    <property type="entry name" value="Aspartate Aminotransferase, domain 1"/>
    <property type="match status" value="1"/>
</dbReference>
<comment type="catalytic activity">
    <reaction evidence="5">
        <text>(sulfur carrier)-H + L-cysteine = (sulfur carrier)-SH + L-alanine</text>
        <dbReference type="Rhea" id="RHEA:43892"/>
        <dbReference type="Rhea" id="RHEA-COMP:14737"/>
        <dbReference type="Rhea" id="RHEA-COMP:14739"/>
        <dbReference type="ChEBI" id="CHEBI:29917"/>
        <dbReference type="ChEBI" id="CHEBI:35235"/>
        <dbReference type="ChEBI" id="CHEBI:57972"/>
        <dbReference type="ChEBI" id="CHEBI:64428"/>
        <dbReference type="EC" id="2.8.1.7"/>
    </reaction>
</comment>
<evidence type="ECO:0000256" key="3">
    <source>
        <dbReference type="ARBA" id="ARBA00012239"/>
    </source>
</evidence>
<dbReference type="Pfam" id="PF00266">
    <property type="entry name" value="Aminotran_5"/>
    <property type="match status" value="1"/>
</dbReference>
<feature type="domain" description="Aminotransferase class V" evidence="6">
    <location>
        <begin position="26"/>
        <end position="392"/>
    </location>
</feature>
<sequence length="419" mass="45350">MNLITIRASYNGEALTKGNGVMNGLYLDNAATSFPKAPGVADAVAGFLCNCGCNINRGLYTASFEAANIVYETRELLCNLFNFPKPENVIFTKNITESLNVILKGLLKPGDHVLVSSLEHNAVMRPLASLAKQGVEVTAVLCNQKGELSSGDLRPQIKSTTKAVIMTHASNVSGTILPLEEVGRLCREYDLFFIVDSAQTAGFLTIDFDKLGADALAFTGHKGLLGPQGIGGFYLNEKLTSLVEPLIEGGTGSASDSVLQPRCLPDRFEAGTLNLPGIYGLHAALKYIAAEGISAIKEKELALVQRFMENVQTLPGIQLLGPDPNQDRTGIASLNFFNHDNADISYRLFKNFGIMTRCGLHCAPAAHRTLGTYPQGTVRFSFSHFNSMKDVDFTIQALSYLTSHDEIITLRPHHQSPTP</sequence>
<dbReference type="InterPro" id="IPR015424">
    <property type="entry name" value="PyrdxlP-dep_Trfase"/>
</dbReference>
<dbReference type="InterPro" id="IPR010969">
    <property type="entry name" value="Cys_dSase-rel_unknwn_funct"/>
</dbReference>
<dbReference type="InterPro" id="IPR000192">
    <property type="entry name" value="Aminotrans_V_dom"/>
</dbReference>
<evidence type="ECO:0000313" key="8">
    <source>
        <dbReference type="Proteomes" id="UP000036356"/>
    </source>
</evidence>